<accession>A0A0A8HT66</accession>
<evidence type="ECO:0000256" key="1">
    <source>
        <dbReference type="SAM" id="Phobius"/>
    </source>
</evidence>
<evidence type="ECO:0000313" key="3">
    <source>
        <dbReference type="Proteomes" id="UP000031130"/>
    </source>
</evidence>
<feature type="transmembrane region" description="Helical" evidence="1">
    <location>
        <begin position="7"/>
        <end position="40"/>
    </location>
</feature>
<proteinExistence type="predicted"/>
<dbReference type="Proteomes" id="UP000031130">
    <property type="component" value="Chromosome"/>
</dbReference>
<organism evidence="2 3">
    <name type="scientific">Campylobacter lari NCTC 11845</name>
    <dbReference type="NCBI Taxonomy" id="1388749"/>
    <lineage>
        <taxon>Bacteria</taxon>
        <taxon>Pseudomonadati</taxon>
        <taxon>Campylobacterota</taxon>
        <taxon>Epsilonproteobacteria</taxon>
        <taxon>Campylobacterales</taxon>
        <taxon>Campylobacteraceae</taxon>
        <taxon>Campylobacter</taxon>
    </lineage>
</organism>
<dbReference type="AlphaFoldDB" id="A0A0A8HT66"/>
<dbReference type="EMBL" id="CP007775">
    <property type="protein sequence ID" value="AJD00933.1"/>
    <property type="molecule type" value="Genomic_DNA"/>
</dbReference>
<protein>
    <submittedName>
        <fullName evidence="2">Uncharacterized protein</fullName>
    </submittedName>
</protein>
<sequence>MAVVIGIIVMIATAIWAIACGAFWALLVFVVWCVILPSLFLIEKYGIINVAVSYALILAGIMVLVRIIKSNKT</sequence>
<keyword evidence="1" id="KW-0472">Membrane</keyword>
<keyword evidence="1" id="KW-1133">Transmembrane helix</keyword>
<dbReference type="OrthoDB" id="9920911at2"/>
<keyword evidence="1" id="KW-0812">Transmembrane</keyword>
<feature type="transmembrane region" description="Helical" evidence="1">
    <location>
        <begin position="46"/>
        <end position="68"/>
    </location>
</feature>
<dbReference type="RefSeq" id="WP_039625040.1">
    <property type="nucleotide sequence ID" value="NZ_CP007775.1"/>
</dbReference>
<dbReference type="KEGG" id="cln:UPTC3659_0041"/>
<name>A0A0A8HT66_CAMLA</name>
<evidence type="ECO:0000313" key="2">
    <source>
        <dbReference type="EMBL" id="AJD00933.1"/>
    </source>
</evidence>
<gene>
    <name evidence="2" type="ORF">UPTC3659_0041</name>
</gene>
<reference evidence="2 3" key="1">
    <citation type="journal article" date="2014" name="Genome Biol. Evol.">
        <title>Comparative Genomics of the Campylobacter lari Group.</title>
        <authorList>
            <person name="Miller W.G."/>
            <person name="Yee E."/>
            <person name="Chapman M.H."/>
            <person name="Smith T.P."/>
            <person name="Bono J.L."/>
            <person name="Huynh S."/>
            <person name="Parker C.T."/>
            <person name="Vandamme P."/>
            <person name="Luong K."/>
            <person name="Korlach J."/>
        </authorList>
    </citation>
    <scope>NUCLEOTIDE SEQUENCE [LARGE SCALE GENOMIC DNA]</scope>
    <source>
        <strain evidence="3">RM3659</strain>
    </source>
</reference>
<dbReference type="HOGENOM" id="CLU_2697696_0_0_7"/>